<feature type="compositionally biased region" description="Polar residues" evidence="1">
    <location>
        <begin position="63"/>
        <end position="75"/>
    </location>
</feature>
<protein>
    <recommendedName>
        <fullName evidence="4">GAG-pre-integrase domain-containing protein</fullName>
    </recommendedName>
</protein>
<keyword evidence="3" id="KW-1185">Reference proteome</keyword>
<reference evidence="2" key="2">
    <citation type="submission" date="2023-05" db="EMBL/GenBank/DDBJ databases">
        <authorList>
            <consortium name="Lawrence Berkeley National Laboratory"/>
            <person name="Steindorff A."/>
            <person name="Hensen N."/>
            <person name="Bonometti L."/>
            <person name="Westerberg I."/>
            <person name="Brannstrom I.O."/>
            <person name="Guillou S."/>
            <person name="Cros-Aarteil S."/>
            <person name="Calhoun S."/>
            <person name="Haridas S."/>
            <person name="Kuo A."/>
            <person name="Mondo S."/>
            <person name="Pangilinan J."/>
            <person name="Riley R."/>
            <person name="Labutti K."/>
            <person name="Andreopoulos B."/>
            <person name="Lipzen A."/>
            <person name="Chen C."/>
            <person name="Yanf M."/>
            <person name="Daum C."/>
            <person name="Ng V."/>
            <person name="Clum A."/>
            <person name="Ohm R."/>
            <person name="Martin F."/>
            <person name="Silar P."/>
            <person name="Natvig D."/>
            <person name="Lalanne C."/>
            <person name="Gautier V."/>
            <person name="Ament-Velasquez S.L."/>
            <person name="Kruys A."/>
            <person name="Hutchinson M.I."/>
            <person name="Powell A.J."/>
            <person name="Barry K."/>
            <person name="Miller A.N."/>
            <person name="Grigoriev I.V."/>
            <person name="Debuchy R."/>
            <person name="Gladieux P."/>
            <person name="Thoren M.H."/>
            <person name="Johannesson H."/>
        </authorList>
    </citation>
    <scope>NUCLEOTIDE SEQUENCE</scope>
    <source>
        <strain evidence="2">CBS 892.96</strain>
    </source>
</reference>
<organism evidence="2 3">
    <name type="scientific">Triangularia setosa</name>
    <dbReference type="NCBI Taxonomy" id="2587417"/>
    <lineage>
        <taxon>Eukaryota</taxon>
        <taxon>Fungi</taxon>
        <taxon>Dikarya</taxon>
        <taxon>Ascomycota</taxon>
        <taxon>Pezizomycotina</taxon>
        <taxon>Sordariomycetes</taxon>
        <taxon>Sordariomycetidae</taxon>
        <taxon>Sordariales</taxon>
        <taxon>Podosporaceae</taxon>
        <taxon>Triangularia</taxon>
    </lineage>
</organism>
<name>A0AAN6W0J2_9PEZI</name>
<accession>A0AAN6W0J2</accession>
<evidence type="ECO:0000313" key="2">
    <source>
        <dbReference type="EMBL" id="KAK4173163.1"/>
    </source>
</evidence>
<feature type="non-terminal residue" evidence="2">
    <location>
        <position position="294"/>
    </location>
</feature>
<reference evidence="2" key="1">
    <citation type="journal article" date="2023" name="Mol. Phylogenet. Evol.">
        <title>Genome-scale phylogeny and comparative genomics of the fungal order Sordariales.</title>
        <authorList>
            <person name="Hensen N."/>
            <person name="Bonometti L."/>
            <person name="Westerberg I."/>
            <person name="Brannstrom I.O."/>
            <person name="Guillou S."/>
            <person name="Cros-Aarteil S."/>
            <person name="Calhoun S."/>
            <person name="Haridas S."/>
            <person name="Kuo A."/>
            <person name="Mondo S."/>
            <person name="Pangilinan J."/>
            <person name="Riley R."/>
            <person name="LaButti K."/>
            <person name="Andreopoulos B."/>
            <person name="Lipzen A."/>
            <person name="Chen C."/>
            <person name="Yan M."/>
            <person name="Daum C."/>
            <person name="Ng V."/>
            <person name="Clum A."/>
            <person name="Steindorff A."/>
            <person name="Ohm R.A."/>
            <person name="Martin F."/>
            <person name="Silar P."/>
            <person name="Natvig D.O."/>
            <person name="Lalanne C."/>
            <person name="Gautier V."/>
            <person name="Ament-Velasquez S.L."/>
            <person name="Kruys A."/>
            <person name="Hutchinson M.I."/>
            <person name="Powell A.J."/>
            <person name="Barry K."/>
            <person name="Miller A.N."/>
            <person name="Grigoriev I.V."/>
            <person name="Debuchy R."/>
            <person name="Gladieux P."/>
            <person name="Hiltunen Thoren M."/>
            <person name="Johannesson H."/>
        </authorList>
    </citation>
    <scope>NUCLEOTIDE SEQUENCE</scope>
    <source>
        <strain evidence="2">CBS 892.96</strain>
    </source>
</reference>
<sequence>MSVLLTGIKDSYPTDYNRWCREFDQDSLHWEHFIKELTRIGNLERGDLRLPLVETRKAKSNDHAQSTSPSGNNSVERLRKERIICTTCNKQSWSNLIHHDKCGKHIPKDGQCYCINNEVQQALKAPNTIITKDSIVLDTGAMYSTFNHLKWFTELHPMPEPLSKSLKAANLSWDFDSNTIIHKPSAIAIRCLEYDELPIIPADTPRDFKTTTETIEYALLASINYQVMHRRLMHASRDVVVRACKDAEIDLRGHQTNPFCEPCALGKATDQMPKVTSPMANEALDFIRIDVISH</sequence>
<dbReference type="AlphaFoldDB" id="A0AAN6W0J2"/>
<evidence type="ECO:0000313" key="3">
    <source>
        <dbReference type="Proteomes" id="UP001302321"/>
    </source>
</evidence>
<gene>
    <name evidence="2" type="ORF">QBC36DRAFT_195297</name>
</gene>
<dbReference type="EMBL" id="MU866364">
    <property type="protein sequence ID" value="KAK4173163.1"/>
    <property type="molecule type" value="Genomic_DNA"/>
</dbReference>
<evidence type="ECO:0008006" key="4">
    <source>
        <dbReference type="Google" id="ProtNLM"/>
    </source>
</evidence>
<feature type="region of interest" description="Disordered" evidence="1">
    <location>
        <begin position="56"/>
        <end position="75"/>
    </location>
</feature>
<evidence type="ECO:0000256" key="1">
    <source>
        <dbReference type="SAM" id="MobiDB-lite"/>
    </source>
</evidence>
<dbReference type="Proteomes" id="UP001302321">
    <property type="component" value="Unassembled WGS sequence"/>
</dbReference>
<comment type="caution">
    <text evidence="2">The sequence shown here is derived from an EMBL/GenBank/DDBJ whole genome shotgun (WGS) entry which is preliminary data.</text>
</comment>
<proteinExistence type="predicted"/>